<dbReference type="KEGG" id="cak:Caul_4605"/>
<dbReference type="EMBL" id="CP000927">
    <property type="protein sequence ID" value="ABZ73725.1"/>
    <property type="molecule type" value="Genomic_DNA"/>
</dbReference>
<dbReference type="eggNOG" id="ENOG503134Z">
    <property type="taxonomic scope" value="Bacteria"/>
</dbReference>
<evidence type="ECO:0008006" key="2">
    <source>
        <dbReference type="Google" id="ProtNLM"/>
    </source>
</evidence>
<dbReference type="InterPro" id="IPR006311">
    <property type="entry name" value="TAT_signal"/>
</dbReference>
<dbReference type="OrthoDB" id="6385145at2"/>
<dbReference type="PROSITE" id="PS51318">
    <property type="entry name" value="TAT"/>
    <property type="match status" value="1"/>
</dbReference>
<accession>B0T1W4</accession>
<sequence precursor="true">MLNRRDTLRGLALTIGVGTTGWAGRALAAAAPAPALTWTPTALTADQARLLDVVAELMIPATDTPGARQAGVPQFIDRALADFFDKDQAEALRTGLARMDADARAAHGDIFIALTPEQQVELLTAYDREGAAAKARTPSQSHFFPALEDMVTVGYFTSEPGATVALQYDPVPGAYHGCVPLSDVGRAWATR</sequence>
<protein>
    <recommendedName>
        <fullName evidence="2">Twin-arginine translocation pathway signal</fullName>
    </recommendedName>
</protein>
<reference evidence="1" key="1">
    <citation type="submission" date="2008-01" db="EMBL/GenBank/DDBJ databases">
        <title>Complete sequence of chromosome of Caulobacter sp. K31.</title>
        <authorList>
            <consortium name="US DOE Joint Genome Institute"/>
            <person name="Copeland A."/>
            <person name="Lucas S."/>
            <person name="Lapidus A."/>
            <person name="Barry K."/>
            <person name="Glavina del Rio T."/>
            <person name="Dalin E."/>
            <person name="Tice H."/>
            <person name="Pitluck S."/>
            <person name="Bruce D."/>
            <person name="Goodwin L."/>
            <person name="Thompson L.S."/>
            <person name="Brettin T."/>
            <person name="Detter J.C."/>
            <person name="Han C."/>
            <person name="Schmutz J."/>
            <person name="Larimer F."/>
            <person name="Land M."/>
            <person name="Hauser L."/>
            <person name="Kyrpides N."/>
            <person name="Kim E."/>
            <person name="Stephens C."/>
            <person name="Richardson P."/>
        </authorList>
    </citation>
    <scope>NUCLEOTIDE SEQUENCE [LARGE SCALE GENOMIC DNA]</scope>
    <source>
        <strain evidence="1">K31</strain>
    </source>
</reference>
<dbReference type="AlphaFoldDB" id="B0T1W4"/>
<name>B0T1W4_CAUSK</name>
<dbReference type="InterPro" id="IPR027056">
    <property type="entry name" value="Gluconate_2DH_su3"/>
</dbReference>
<evidence type="ECO:0000313" key="1">
    <source>
        <dbReference type="EMBL" id="ABZ73725.1"/>
    </source>
</evidence>
<dbReference type="HOGENOM" id="CLU_089930_0_1_5"/>
<dbReference type="STRING" id="366602.Caul_4605"/>
<dbReference type="Pfam" id="PF13618">
    <property type="entry name" value="Gluconate_2-dh3"/>
    <property type="match status" value="1"/>
</dbReference>
<organism evidence="1">
    <name type="scientific">Caulobacter sp. (strain K31)</name>
    <dbReference type="NCBI Taxonomy" id="366602"/>
    <lineage>
        <taxon>Bacteria</taxon>
        <taxon>Pseudomonadati</taxon>
        <taxon>Pseudomonadota</taxon>
        <taxon>Alphaproteobacteria</taxon>
        <taxon>Caulobacterales</taxon>
        <taxon>Caulobacteraceae</taxon>
        <taxon>Caulobacter</taxon>
    </lineage>
</organism>
<proteinExistence type="predicted"/>
<gene>
    <name evidence="1" type="ordered locus">Caul_4605</name>
</gene>